<feature type="region of interest" description="Disordered" evidence="1">
    <location>
        <begin position="266"/>
        <end position="365"/>
    </location>
</feature>
<keyword evidence="2" id="KW-1133">Transmembrane helix</keyword>
<feature type="compositionally biased region" description="Polar residues" evidence="1">
    <location>
        <begin position="315"/>
        <end position="324"/>
    </location>
</feature>
<evidence type="ECO:0000256" key="1">
    <source>
        <dbReference type="SAM" id="MobiDB-lite"/>
    </source>
</evidence>
<evidence type="ECO:0000313" key="4">
    <source>
        <dbReference type="EMBL" id="MFI7444805.1"/>
    </source>
</evidence>
<dbReference type="InterPro" id="IPR057746">
    <property type="entry name" value="CpnT-like_N"/>
</dbReference>
<dbReference type="Pfam" id="PF25547">
    <property type="entry name" value="WXG100_2"/>
    <property type="match status" value="1"/>
</dbReference>
<reference evidence="4 5" key="1">
    <citation type="submission" date="2024-10" db="EMBL/GenBank/DDBJ databases">
        <title>The Natural Products Discovery Center: Release of the First 8490 Sequenced Strains for Exploring Actinobacteria Biosynthetic Diversity.</title>
        <authorList>
            <person name="Kalkreuter E."/>
            <person name="Kautsar S.A."/>
            <person name="Yang D."/>
            <person name="Bader C.D."/>
            <person name="Teijaro C.N."/>
            <person name="Fluegel L."/>
            <person name="Davis C.M."/>
            <person name="Simpson J.R."/>
            <person name="Lauterbach L."/>
            <person name="Steele A.D."/>
            <person name="Gui C."/>
            <person name="Meng S."/>
            <person name="Li G."/>
            <person name="Viehrig K."/>
            <person name="Ye F."/>
            <person name="Su P."/>
            <person name="Kiefer A.F."/>
            <person name="Nichols A."/>
            <person name="Cepeda A.J."/>
            <person name="Yan W."/>
            <person name="Fan B."/>
            <person name="Jiang Y."/>
            <person name="Adhikari A."/>
            <person name="Zheng C.-J."/>
            <person name="Schuster L."/>
            <person name="Cowan T.M."/>
            <person name="Smanski M.J."/>
            <person name="Chevrette M.G."/>
            <person name="De Carvalho L.P.S."/>
            <person name="Shen B."/>
        </authorList>
    </citation>
    <scope>NUCLEOTIDE SEQUENCE [LARGE SCALE GENOMIC DNA]</scope>
    <source>
        <strain evidence="4 5">NPDC049503</strain>
    </source>
</reference>
<dbReference type="Proteomes" id="UP001612928">
    <property type="component" value="Unassembled WGS sequence"/>
</dbReference>
<comment type="caution">
    <text evidence="4">The sequence shown here is derived from an EMBL/GenBank/DDBJ whole genome shotgun (WGS) entry which is preliminary data.</text>
</comment>
<evidence type="ECO:0000256" key="2">
    <source>
        <dbReference type="SAM" id="Phobius"/>
    </source>
</evidence>
<evidence type="ECO:0000313" key="5">
    <source>
        <dbReference type="Proteomes" id="UP001612928"/>
    </source>
</evidence>
<dbReference type="EMBL" id="JBITMB010000009">
    <property type="protein sequence ID" value="MFI7444805.1"/>
    <property type="molecule type" value="Genomic_DNA"/>
</dbReference>
<gene>
    <name evidence="4" type="ORF">ACIBP5_32940</name>
</gene>
<name>A0ABW8ADE8_9ACTN</name>
<feature type="transmembrane region" description="Helical" evidence="2">
    <location>
        <begin position="156"/>
        <end position="174"/>
    </location>
</feature>
<organism evidence="4 5">
    <name type="scientific">Nonomuraea indica</name>
    <dbReference type="NCBI Taxonomy" id="1581193"/>
    <lineage>
        <taxon>Bacteria</taxon>
        <taxon>Bacillati</taxon>
        <taxon>Actinomycetota</taxon>
        <taxon>Actinomycetes</taxon>
        <taxon>Streptosporangiales</taxon>
        <taxon>Streptosporangiaceae</taxon>
        <taxon>Nonomuraea</taxon>
    </lineage>
</organism>
<evidence type="ECO:0000259" key="3">
    <source>
        <dbReference type="Pfam" id="PF25547"/>
    </source>
</evidence>
<keyword evidence="2" id="KW-0472">Membrane</keyword>
<feature type="transmembrane region" description="Helical" evidence="2">
    <location>
        <begin position="186"/>
        <end position="210"/>
    </location>
</feature>
<keyword evidence="2" id="KW-0812">Transmembrane</keyword>
<feature type="domain" description="Outer membrane channel protein CpnT-like N-terminal" evidence="3">
    <location>
        <begin position="16"/>
        <end position="127"/>
    </location>
</feature>
<sequence>MLLDGDIPAWMRPWIGWAVGMDWPQADESRLFALADALVQAAYRIAEGSAVWIPDRDTWDGEALRAFAKHASRAVGGRRAEVIARLVTMAIALNDLGVQVQYTKWMIKLMIGLLIVQLVALLPVLANPATAGLGVTTAGWRALLTRKAVEALARRLMFNIGLFGGLMFAMDLTVQSQQERRDRIDWNQALASLGAGALNGVFLTGTTLLAPPRTLLGFMGASGAAGGLTDATMQAFDDQPFDLERLLKGVSSGAIGAADAHWATWNPHFGGRGADGAPPPPDGGTPPRPDAGDGDGTPPRPDDGDGGTPPHPDSGNGSRTTLADHSTAAHSGREPGWTPADAVRTSGDRPLPHPAAADPRPGPAQAIPAMAARATQGDANGPAAHPARREPPVLRADQMDDKLNWGHARPADPPRTPYEFSQVAGKKIVGAWEPAGDDSARVTLADGSHAMVTDLPTRQDRDAKVLMARLGQELGLNTPAVHPVGERRLLLDWVYGDPGQMTWNGGPWNLSRDAPTRDSVLVGLMGALIRDEPAFANALSGDARLMPAPAVATLMSRFFVRDMGAGQEVWAPNPLTPADALRVEQALQSMRADFRDAGMMDAYRRMTAAVREIKENAVRTHSVFKVDPAELLPEISVRELNARAEHIAELVAGLTDAAPPGAGRTLMDPVRRLADNIGDIVASRDSDLGRVVTFGDGSQALALTGEAAAVALDAALTGRVLGLHVPAVHRAPDGTVYQAHGSDQLRTSLATGIRDSSLLPTKEEVVTFNDGSRAIRHEFRTAESADELEARVHALHGLRDGHPGTYRAAPTVVYESRVSPWQWTDDTPVLSAAVRQELDRRALHAWLTRPDLPSGMLRDNPRMEHLKPGAALLDEADSSALRARFEAARADFERYGLSSRLEEHLDLIGRSSPDAALDLGPLRDPGQLVPDFRETPWQPPRGQVSPLRHLLEETNLHQVNELAVGRAADPALVPAAEAFLDRADAELAAQPMSSGHVSARVPADWLPPDVRPGSEVVFHGMLEGVDDPARLADRPDSVRLTIRASRYADVGDLSGKPSHALFGLGTRLKVLAVQEAFGERHLFAVQVPDGRSADATALRVPRMKPPLTPEVRHHLEHHVERTDAGVWLRDLDNEHDRELVTSARNVQPIDGVFYVDGHGSQDGNAIGDRTPGAKTIAALLLHSPGLKPHDVILLANCHIGTGRYPLAIARHTGHVVIAADSAIVVTEDGQMRAVSSEFGHLGGRGRIRIYLPDDAVAGQVLDTVRAWFQAP</sequence>
<protein>
    <recommendedName>
        <fullName evidence="3">Outer membrane channel protein CpnT-like N-terminal domain-containing protein</fullName>
    </recommendedName>
</protein>
<feature type="compositionally biased region" description="Pro residues" evidence="1">
    <location>
        <begin position="277"/>
        <end position="289"/>
    </location>
</feature>
<proteinExistence type="predicted"/>
<dbReference type="RefSeq" id="WP_397025094.1">
    <property type="nucleotide sequence ID" value="NZ_JBITMB010000009.1"/>
</dbReference>
<keyword evidence="5" id="KW-1185">Reference proteome</keyword>
<feature type="transmembrane region" description="Helical" evidence="2">
    <location>
        <begin position="105"/>
        <end position="126"/>
    </location>
</feature>
<accession>A0ABW8ADE8</accession>